<evidence type="ECO:0000313" key="1">
    <source>
        <dbReference type="EMBL" id="ENN88260.1"/>
    </source>
</evidence>
<keyword evidence="2" id="KW-1185">Reference proteome</keyword>
<dbReference type="PATRIC" id="fig|363754.4.peg.1814"/>
<organism evidence="1 2">
    <name type="scientific">Rhizobium freirei PRF 81</name>
    <dbReference type="NCBI Taxonomy" id="363754"/>
    <lineage>
        <taxon>Bacteria</taxon>
        <taxon>Pseudomonadati</taxon>
        <taxon>Pseudomonadota</taxon>
        <taxon>Alphaproteobacteria</taxon>
        <taxon>Hyphomicrobiales</taxon>
        <taxon>Rhizobiaceae</taxon>
        <taxon>Rhizobium/Agrobacterium group</taxon>
        <taxon>Rhizobium</taxon>
    </lineage>
</organism>
<reference evidence="1 2" key="1">
    <citation type="journal article" date="2012" name="BMC Genomics">
        <title>Genomic basis of broad host range and environmental adaptability of Rhizobium tropici CIAT 899 and Rhizobium sp. PRF 81 which are used in inoculants for common bean (Phaseolus vulgaris L.).</title>
        <authorList>
            <person name="Ormeno-Orrillo E."/>
            <person name="Menna P."/>
            <person name="Almeida L.G."/>
            <person name="Ollero F.J."/>
            <person name="Nicolas M.F."/>
            <person name="Pains Rodrigues E."/>
            <person name="Shigueyoshi Nakatani A."/>
            <person name="Silva Batista J.S."/>
            <person name="Oliveira Chueire L.M."/>
            <person name="Souza R.C."/>
            <person name="Ribeiro Vasconcelos A.T."/>
            <person name="Megias M."/>
            <person name="Hungria M."/>
            <person name="Martinez-Romero E."/>
        </authorList>
    </citation>
    <scope>NUCLEOTIDE SEQUENCE [LARGE SCALE GENOMIC DNA]</scope>
    <source>
        <strain evidence="1 2">PRF 81</strain>
    </source>
</reference>
<sequence>MARSRVVSAVVGNANAGFGHLTVCTVAIGDHDRRRVVGAVDRHDDVMGRSVNRRNRERLSLALVHTQALYSRQAVIDLVAPIASCIDCQRAQMCAVRRNRRRLEIAFTPISIADRQRAACLQIAADNILIFCDNAGIGATDHSRVIDVVDIDGERAGTQGYGVAIGVRCLDILREVERLVLGTVERLVQHERSVAAIIDGQREDRGAIRGTSDRMPIRAGERDGCAVVGQRRTACQSTGRGTGSDRIRRPCQRAVGTWIYQRSQVCRSCCGMIDGRHHAIIGDGCGNIGTGQLRHVVSDAERQSRLTCPAVHIGHRIGELIRISRCVQARMCQRIGICAVRIDYQIAVRAVDRRLAVRGRLIDCDCRAVGTCDAGDMRIVESAESNTARGRQLRRLRIGTGRKIGLRQRRCIDRRSENGRRDDGGRRLRRDIAEALTVRIAHGQDQRMPDIGTRHRVERCSSENRM</sequence>
<dbReference type="Proteomes" id="UP000012429">
    <property type="component" value="Unassembled WGS sequence"/>
</dbReference>
<name>N6V301_9HYPH</name>
<gene>
    <name evidence="1" type="ORF">RHSP_03749</name>
</gene>
<comment type="caution">
    <text evidence="1">The sequence shown here is derived from an EMBL/GenBank/DDBJ whole genome shotgun (WGS) entry which is preliminary data.</text>
</comment>
<protein>
    <submittedName>
        <fullName evidence="1">Uncharacterized protein</fullName>
    </submittedName>
</protein>
<dbReference type="EMBL" id="AQHN01000039">
    <property type="protein sequence ID" value="ENN88260.1"/>
    <property type="molecule type" value="Genomic_DNA"/>
</dbReference>
<accession>N6V301</accession>
<proteinExistence type="predicted"/>
<dbReference type="AlphaFoldDB" id="N6V301"/>
<evidence type="ECO:0000313" key="2">
    <source>
        <dbReference type="Proteomes" id="UP000012429"/>
    </source>
</evidence>